<dbReference type="InterPro" id="IPR036271">
    <property type="entry name" value="Tet_transcr_reg_TetR-rel_C_sf"/>
</dbReference>
<evidence type="ECO:0000256" key="2">
    <source>
        <dbReference type="PROSITE-ProRule" id="PRU00335"/>
    </source>
</evidence>
<evidence type="ECO:0000313" key="4">
    <source>
        <dbReference type="EMBL" id="MBB5430812.1"/>
    </source>
</evidence>
<dbReference type="RefSeq" id="WP_184388966.1">
    <property type="nucleotide sequence ID" value="NZ_BAAAJD010000049.1"/>
</dbReference>
<dbReference type="Pfam" id="PF17940">
    <property type="entry name" value="TetR_C_31"/>
    <property type="match status" value="1"/>
</dbReference>
<organism evidence="4 5">
    <name type="scientific">Nocardiopsis composta</name>
    <dbReference type="NCBI Taxonomy" id="157465"/>
    <lineage>
        <taxon>Bacteria</taxon>
        <taxon>Bacillati</taxon>
        <taxon>Actinomycetota</taxon>
        <taxon>Actinomycetes</taxon>
        <taxon>Streptosporangiales</taxon>
        <taxon>Nocardiopsidaceae</taxon>
        <taxon>Nocardiopsis</taxon>
    </lineage>
</organism>
<dbReference type="Pfam" id="PF00440">
    <property type="entry name" value="TetR_N"/>
    <property type="match status" value="1"/>
</dbReference>
<dbReference type="GO" id="GO:0003700">
    <property type="term" value="F:DNA-binding transcription factor activity"/>
    <property type="evidence" value="ECO:0007669"/>
    <property type="project" value="TreeGrafter"/>
</dbReference>
<dbReference type="Proteomes" id="UP000572635">
    <property type="component" value="Unassembled WGS sequence"/>
</dbReference>
<dbReference type="InterPro" id="IPR041583">
    <property type="entry name" value="TetR_C_31"/>
</dbReference>
<reference evidence="4 5" key="1">
    <citation type="submission" date="2020-08" db="EMBL/GenBank/DDBJ databases">
        <title>Sequencing the genomes of 1000 actinobacteria strains.</title>
        <authorList>
            <person name="Klenk H.-P."/>
        </authorList>
    </citation>
    <scope>NUCLEOTIDE SEQUENCE [LARGE SCALE GENOMIC DNA]</scope>
    <source>
        <strain evidence="4 5">DSM 44551</strain>
    </source>
</reference>
<dbReference type="AlphaFoldDB" id="A0A7W8VC44"/>
<keyword evidence="1 2" id="KW-0238">DNA-binding</keyword>
<feature type="DNA-binding region" description="H-T-H motif" evidence="2">
    <location>
        <begin position="42"/>
        <end position="61"/>
    </location>
</feature>
<proteinExistence type="predicted"/>
<evidence type="ECO:0000313" key="5">
    <source>
        <dbReference type="Proteomes" id="UP000572635"/>
    </source>
</evidence>
<gene>
    <name evidence="4" type="ORF">HDA36_000896</name>
</gene>
<keyword evidence="5" id="KW-1185">Reference proteome</keyword>
<dbReference type="SUPFAM" id="SSF48498">
    <property type="entry name" value="Tetracyclin repressor-like, C-terminal domain"/>
    <property type="match status" value="1"/>
</dbReference>
<dbReference type="SUPFAM" id="SSF46689">
    <property type="entry name" value="Homeodomain-like"/>
    <property type="match status" value="1"/>
</dbReference>
<dbReference type="EMBL" id="JACHDB010000001">
    <property type="protein sequence ID" value="MBB5430812.1"/>
    <property type="molecule type" value="Genomic_DNA"/>
</dbReference>
<sequence length="193" mass="21198">MPEREGAERITDGRRRKGERRRRELLEAVLRVAVRDGIASVTQRAVAKEAGMPPSAVLYYFATVDEMLVAALSKVNGDYIARVEALPEEPGPALRGLAELIAEAADSRRAEALAEYELYMLAARRPALRAELHRWSGCLEGVALRCAGADPESRAAFAAAVDGLMMRMFVEEEPPDPERVYAVLRRLAPGGPR</sequence>
<protein>
    <submittedName>
        <fullName evidence="4">DNA-binding transcriptional regulator YbjK</fullName>
    </submittedName>
</protein>
<dbReference type="PANTHER" id="PTHR30055">
    <property type="entry name" value="HTH-TYPE TRANSCRIPTIONAL REGULATOR RUTR"/>
    <property type="match status" value="1"/>
</dbReference>
<dbReference type="InterPro" id="IPR050109">
    <property type="entry name" value="HTH-type_TetR-like_transc_reg"/>
</dbReference>
<dbReference type="InterPro" id="IPR009057">
    <property type="entry name" value="Homeodomain-like_sf"/>
</dbReference>
<dbReference type="GO" id="GO:0000976">
    <property type="term" value="F:transcription cis-regulatory region binding"/>
    <property type="evidence" value="ECO:0007669"/>
    <property type="project" value="TreeGrafter"/>
</dbReference>
<dbReference type="InterPro" id="IPR001647">
    <property type="entry name" value="HTH_TetR"/>
</dbReference>
<name>A0A7W8VC44_9ACTN</name>
<accession>A0A7W8VC44</accession>
<dbReference type="PROSITE" id="PS50977">
    <property type="entry name" value="HTH_TETR_2"/>
    <property type="match status" value="1"/>
</dbReference>
<dbReference type="Gene3D" id="1.10.357.10">
    <property type="entry name" value="Tetracycline Repressor, domain 2"/>
    <property type="match status" value="1"/>
</dbReference>
<dbReference type="PANTHER" id="PTHR30055:SF231">
    <property type="entry name" value="TRANSCRIPTIONAL REGULATORY PROTEIN (PROBABLY DEOR-FAMILY)-RELATED"/>
    <property type="match status" value="1"/>
</dbReference>
<feature type="domain" description="HTH tetR-type" evidence="3">
    <location>
        <begin position="19"/>
        <end position="79"/>
    </location>
</feature>
<comment type="caution">
    <text evidence="4">The sequence shown here is derived from an EMBL/GenBank/DDBJ whole genome shotgun (WGS) entry which is preliminary data.</text>
</comment>
<evidence type="ECO:0000256" key="1">
    <source>
        <dbReference type="ARBA" id="ARBA00023125"/>
    </source>
</evidence>
<evidence type="ECO:0000259" key="3">
    <source>
        <dbReference type="PROSITE" id="PS50977"/>
    </source>
</evidence>